<reference evidence="2" key="1">
    <citation type="submission" date="2022-01" db="EMBL/GenBank/DDBJ databases">
        <title>Paenibacillus spongiae sp. nov., isolated from marine sponge.</title>
        <authorList>
            <person name="Li Z."/>
            <person name="Zhang M."/>
        </authorList>
    </citation>
    <scope>NUCLEOTIDE SEQUENCE</scope>
    <source>
        <strain evidence="2">PHS-Z3</strain>
    </source>
</reference>
<proteinExistence type="predicted"/>
<feature type="region of interest" description="Disordered" evidence="1">
    <location>
        <begin position="240"/>
        <end position="267"/>
    </location>
</feature>
<evidence type="ECO:0000313" key="2">
    <source>
        <dbReference type="EMBL" id="UVI31211.1"/>
    </source>
</evidence>
<dbReference type="Proteomes" id="UP001057877">
    <property type="component" value="Chromosome"/>
</dbReference>
<feature type="region of interest" description="Disordered" evidence="1">
    <location>
        <begin position="1"/>
        <end position="57"/>
    </location>
</feature>
<evidence type="ECO:0000256" key="1">
    <source>
        <dbReference type="SAM" id="MobiDB-lite"/>
    </source>
</evidence>
<protein>
    <submittedName>
        <fullName evidence="2">Uncharacterized protein</fullName>
    </submittedName>
</protein>
<feature type="compositionally biased region" description="Polar residues" evidence="1">
    <location>
        <begin position="247"/>
        <end position="257"/>
    </location>
</feature>
<name>A0ABY5SBA6_9BACL</name>
<feature type="compositionally biased region" description="Polar residues" evidence="1">
    <location>
        <begin position="23"/>
        <end position="33"/>
    </location>
</feature>
<organism evidence="2 3">
    <name type="scientific">Paenibacillus spongiae</name>
    <dbReference type="NCBI Taxonomy" id="2909671"/>
    <lineage>
        <taxon>Bacteria</taxon>
        <taxon>Bacillati</taxon>
        <taxon>Bacillota</taxon>
        <taxon>Bacilli</taxon>
        <taxon>Bacillales</taxon>
        <taxon>Paenibacillaceae</taxon>
        <taxon>Paenibacillus</taxon>
    </lineage>
</organism>
<evidence type="ECO:0000313" key="3">
    <source>
        <dbReference type="Proteomes" id="UP001057877"/>
    </source>
</evidence>
<feature type="compositionally biased region" description="Basic and acidic residues" evidence="1">
    <location>
        <begin position="67"/>
        <end position="81"/>
    </location>
</feature>
<gene>
    <name evidence="2" type="ORF">L1F29_05035</name>
</gene>
<sequence length="284" mass="32244">MRLYPFYEQEGDIGAGSAPEAAETTSEPSSVVTEGQEPSGDGNAPTPAAEDVKPTGEIDQQQSFAQRLKEQTDKRLAEERTKWDQEVQGKLSYLEKQAKISGFATVEEYTRALDAYEQQKWIDQEADRMGIDPETYAQYFAPVNDELSQLRNEVKTFRQQQSEQQLQQQRQKDWGALYESYPALSESSQAFNEGKAPEWFTPEMQELVGMGYKPVHAYELANKETIFRQKEQEVLARVTGRDGKQVLPSTDQPNNVQFDPANMSDAEIQAISERVRRGERITLS</sequence>
<accession>A0ABY5SBA6</accession>
<keyword evidence="3" id="KW-1185">Reference proteome</keyword>
<dbReference type="RefSeq" id="WP_258387275.1">
    <property type="nucleotide sequence ID" value="NZ_CP091430.1"/>
</dbReference>
<dbReference type="EMBL" id="CP091430">
    <property type="protein sequence ID" value="UVI31211.1"/>
    <property type="molecule type" value="Genomic_DNA"/>
</dbReference>
<feature type="region of interest" description="Disordered" evidence="1">
    <location>
        <begin position="62"/>
        <end position="81"/>
    </location>
</feature>